<keyword evidence="5 10" id="KW-0297">G-protein coupled receptor</keyword>
<evidence type="ECO:0000256" key="5">
    <source>
        <dbReference type="ARBA" id="ARBA00023040"/>
    </source>
</evidence>
<evidence type="ECO:0000259" key="12">
    <source>
        <dbReference type="PROSITE" id="PS50262"/>
    </source>
</evidence>
<reference evidence="13" key="1">
    <citation type="submission" date="2023-01" db="EMBL/GenBank/DDBJ databases">
        <title>Genome assembly of the deep-sea coral Lophelia pertusa.</title>
        <authorList>
            <person name="Herrera S."/>
            <person name="Cordes E."/>
        </authorList>
    </citation>
    <scope>NUCLEOTIDE SEQUENCE</scope>
    <source>
        <strain evidence="13">USNM1676648</strain>
        <tissue evidence="13">Polyp</tissue>
    </source>
</reference>
<dbReference type="GO" id="GO:0071569">
    <property type="term" value="P:protein ufmylation"/>
    <property type="evidence" value="ECO:0007669"/>
    <property type="project" value="InterPro"/>
</dbReference>
<dbReference type="SUPFAM" id="SSF81321">
    <property type="entry name" value="Family A G protein-coupled receptor-like"/>
    <property type="match status" value="1"/>
</dbReference>
<feature type="domain" description="G-protein coupled receptors family 1 profile" evidence="12">
    <location>
        <begin position="90"/>
        <end position="386"/>
    </location>
</feature>
<dbReference type="SUPFAM" id="SSF54495">
    <property type="entry name" value="UBC-like"/>
    <property type="match status" value="1"/>
</dbReference>
<keyword evidence="14" id="KW-1185">Reference proteome</keyword>
<dbReference type="Proteomes" id="UP001163046">
    <property type="component" value="Unassembled WGS sequence"/>
</dbReference>
<keyword evidence="6 11" id="KW-0472">Membrane</keyword>
<keyword evidence="9 10" id="KW-0807">Transducer</keyword>
<keyword evidence="7" id="KW-1015">Disulfide bond</keyword>
<dbReference type="PROSITE" id="PS50262">
    <property type="entry name" value="G_PROTEIN_RECEP_F1_2"/>
    <property type="match status" value="1"/>
</dbReference>
<dbReference type="PANTHER" id="PTHR24248:SF199">
    <property type="entry name" value="IP13425P-RELATED"/>
    <property type="match status" value="1"/>
</dbReference>
<dbReference type="Pfam" id="PF00001">
    <property type="entry name" value="7tm_1"/>
    <property type="match status" value="2"/>
</dbReference>
<evidence type="ECO:0000256" key="9">
    <source>
        <dbReference type="ARBA" id="ARBA00023224"/>
    </source>
</evidence>
<evidence type="ECO:0000256" key="4">
    <source>
        <dbReference type="ARBA" id="ARBA00022989"/>
    </source>
</evidence>
<gene>
    <name evidence="13" type="ORF">OS493_010293</name>
</gene>
<dbReference type="Pfam" id="PF08694">
    <property type="entry name" value="UFC1"/>
    <property type="match status" value="1"/>
</dbReference>
<comment type="caution">
    <text evidence="13">The sequence shown here is derived from an EMBL/GenBank/DDBJ whole genome shotgun (WGS) entry which is preliminary data.</text>
</comment>
<dbReference type="PRINTS" id="PR00237">
    <property type="entry name" value="GPCRRHODOPSN"/>
</dbReference>
<keyword evidence="4 11" id="KW-1133">Transmembrane helix</keyword>
<dbReference type="CDD" id="cd14967">
    <property type="entry name" value="7tmA_amine_R-like"/>
    <property type="match status" value="1"/>
</dbReference>
<keyword evidence="8 10" id="KW-0675">Receptor</keyword>
<evidence type="ECO:0000256" key="7">
    <source>
        <dbReference type="ARBA" id="ARBA00023157"/>
    </source>
</evidence>
<dbReference type="GO" id="GO:0043410">
    <property type="term" value="P:positive regulation of MAPK cascade"/>
    <property type="evidence" value="ECO:0007669"/>
    <property type="project" value="TreeGrafter"/>
</dbReference>
<proteinExistence type="inferred from homology"/>
<feature type="transmembrane region" description="Helical" evidence="11">
    <location>
        <begin position="147"/>
        <end position="171"/>
    </location>
</feature>
<dbReference type="GO" id="GO:0004993">
    <property type="term" value="F:G protein-coupled serotonin receptor activity"/>
    <property type="evidence" value="ECO:0007669"/>
    <property type="project" value="UniProtKB-ARBA"/>
</dbReference>
<dbReference type="Gene3D" id="3.10.110.10">
    <property type="entry name" value="Ubiquitin Conjugating Enzyme"/>
    <property type="match status" value="1"/>
</dbReference>
<evidence type="ECO:0000256" key="6">
    <source>
        <dbReference type="ARBA" id="ARBA00023136"/>
    </source>
</evidence>
<dbReference type="PROSITE" id="PS00237">
    <property type="entry name" value="G_PROTEIN_RECEP_F1_1"/>
    <property type="match status" value="1"/>
</dbReference>
<dbReference type="PANTHER" id="PTHR24248">
    <property type="entry name" value="ADRENERGIC RECEPTOR-RELATED G-PROTEIN COUPLED RECEPTOR"/>
    <property type="match status" value="1"/>
</dbReference>
<name>A0A9X0A3D4_9CNID</name>
<comment type="similarity">
    <text evidence="10">Belongs to the G-protein coupled receptor 1 family.</text>
</comment>
<evidence type="ECO:0000256" key="11">
    <source>
        <dbReference type="SAM" id="Phobius"/>
    </source>
</evidence>
<evidence type="ECO:0000256" key="8">
    <source>
        <dbReference type="ARBA" id="ARBA00023170"/>
    </source>
</evidence>
<protein>
    <recommendedName>
        <fullName evidence="12">G-protein coupled receptors family 1 profile domain-containing protein</fullName>
    </recommendedName>
</protein>
<dbReference type="OrthoDB" id="5957871at2759"/>
<dbReference type="GO" id="GO:0005886">
    <property type="term" value="C:plasma membrane"/>
    <property type="evidence" value="ECO:0007669"/>
    <property type="project" value="UniProtKB-SubCell"/>
</dbReference>
<comment type="subcellular location">
    <subcellularLocation>
        <location evidence="1">Cell membrane</location>
        <topology evidence="1">Multi-pass membrane protein</topology>
    </subcellularLocation>
</comment>
<keyword evidence="3 10" id="KW-0812">Transmembrane</keyword>
<accession>A0A9X0A3D4</accession>
<dbReference type="AlphaFoldDB" id="A0A9X0A3D4"/>
<dbReference type="GO" id="GO:0071880">
    <property type="term" value="P:adenylate cyclase-activating adrenergic receptor signaling pathway"/>
    <property type="evidence" value="ECO:0007669"/>
    <property type="project" value="TreeGrafter"/>
</dbReference>
<feature type="transmembrane region" description="Helical" evidence="11">
    <location>
        <begin position="218"/>
        <end position="239"/>
    </location>
</feature>
<dbReference type="InterPro" id="IPR014806">
    <property type="entry name" value="Ufc1"/>
</dbReference>
<feature type="transmembrane region" description="Helical" evidence="11">
    <location>
        <begin position="112"/>
        <end position="135"/>
    </location>
</feature>
<sequence>MTDHFKPLWGRNVPKFGIAHAMALGLGPWLAVEIPDLIDKGLIEYKEKSARILLAPTSESGETEAGPSLSENVALASIPLAFLIVFTIFGNILVCAAFYLCRDLRNVTNYFVVSLAVADLLVGFVCMPFWFTYLIKQWPDRERDYEFYTLWICLDIVSGTSSIMNLVAISVDRFFAITSPFNYHLKLTKKRARFCIVLLWVYSITVAGLHILRRGNWYAYFVASASFFLPLPILVYSYARIFRVAHKQALKMRAENYGHELSEYEDKNGETTDTDAFVNAKPRASYSMGTRNSTSASRFIFHKVRPRLTSQSSMRQMRRVLHTDLKAAKTLAIVMGAFLACWSPYIISMLIAVSCPRCIPLQTNIQIAKACKWLHYSNSAVNPIIYTLLNRQFRAAFRRILCRFVSGRRFSYFGRLLSHSTPRSSTRSSGITVVDLDKANCKTEVEILVCTEVVTVV</sequence>
<dbReference type="Gene3D" id="1.20.1070.10">
    <property type="entry name" value="Rhodopsin 7-helix transmembrane proteins"/>
    <property type="match status" value="1"/>
</dbReference>
<dbReference type="SMART" id="SM01381">
    <property type="entry name" value="7TM_GPCR_Srsx"/>
    <property type="match status" value="1"/>
</dbReference>
<evidence type="ECO:0000313" key="13">
    <source>
        <dbReference type="EMBL" id="KAJ7392642.1"/>
    </source>
</evidence>
<evidence type="ECO:0000256" key="3">
    <source>
        <dbReference type="ARBA" id="ARBA00022692"/>
    </source>
</evidence>
<evidence type="ECO:0000256" key="1">
    <source>
        <dbReference type="ARBA" id="ARBA00004651"/>
    </source>
</evidence>
<evidence type="ECO:0000256" key="2">
    <source>
        <dbReference type="ARBA" id="ARBA00022475"/>
    </source>
</evidence>
<organism evidence="13 14">
    <name type="scientific">Desmophyllum pertusum</name>
    <dbReference type="NCBI Taxonomy" id="174260"/>
    <lineage>
        <taxon>Eukaryota</taxon>
        <taxon>Metazoa</taxon>
        <taxon>Cnidaria</taxon>
        <taxon>Anthozoa</taxon>
        <taxon>Hexacorallia</taxon>
        <taxon>Scleractinia</taxon>
        <taxon>Caryophylliina</taxon>
        <taxon>Caryophylliidae</taxon>
        <taxon>Desmophyllum</taxon>
    </lineage>
</organism>
<feature type="transmembrane region" description="Helical" evidence="11">
    <location>
        <begin position="327"/>
        <end position="353"/>
    </location>
</feature>
<keyword evidence="2" id="KW-1003">Cell membrane</keyword>
<evidence type="ECO:0000313" key="14">
    <source>
        <dbReference type="Proteomes" id="UP001163046"/>
    </source>
</evidence>
<dbReference type="InterPro" id="IPR017452">
    <property type="entry name" value="GPCR_Rhodpsn_7TM"/>
</dbReference>
<dbReference type="GO" id="GO:0061657">
    <property type="term" value="F:UFM1 conjugating enzyme activity"/>
    <property type="evidence" value="ECO:0007669"/>
    <property type="project" value="InterPro"/>
</dbReference>
<dbReference type="InterPro" id="IPR000276">
    <property type="entry name" value="GPCR_Rhodpsn"/>
</dbReference>
<feature type="transmembrane region" description="Helical" evidence="11">
    <location>
        <begin position="78"/>
        <end position="100"/>
    </location>
</feature>
<dbReference type="InterPro" id="IPR016135">
    <property type="entry name" value="UBQ-conjugating_enzyme/RWD"/>
</dbReference>
<feature type="transmembrane region" description="Helical" evidence="11">
    <location>
        <begin position="192"/>
        <end position="212"/>
    </location>
</feature>
<evidence type="ECO:0000256" key="10">
    <source>
        <dbReference type="RuleBase" id="RU000688"/>
    </source>
</evidence>
<dbReference type="EMBL" id="MU825400">
    <property type="protein sequence ID" value="KAJ7392642.1"/>
    <property type="molecule type" value="Genomic_DNA"/>
</dbReference>